<reference evidence="2" key="1">
    <citation type="submission" date="2021-06" db="EMBL/GenBank/DDBJ databases">
        <authorList>
            <person name="Kallberg Y."/>
            <person name="Tangrot J."/>
            <person name="Rosling A."/>
        </authorList>
    </citation>
    <scope>NUCLEOTIDE SEQUENCE</scope>
    <source>
        <strain evidence="2">BR232B</strain>
    </source>
</reference>
<sequence length="58" mass="6315">MQESRPPTRMLKDDPPDCLQASDIGRNGHMPDDPPDQRQASNAGHNGHTPVGLRVAQT</sequence>
<dbReference type="OrthoDB" id="10502492at2759"/>
<evidence type="ECO:0000313" key="3">
    <source>
        <dbReference type="Proteomes" id="UP000789739"/>
    </source>
</evidence>
<proteinExistence type="predicted"/>
<dbReference type="AlphaFoldDB" id="A0A9N9GDR8"/>
<name>A0A9N9GDR8_9GLOM</name>
<feature type="region of interest" description="Disordered" evidence="1">
    <location>
        <begin position="1"/>
        <end position="58"/>
    </location>
</feature>
<evidence type="ECO:0000313" key="2">
    <source>
        <dbReference type="EMBL" id="CAG8600198.1"/>
    </source>
</evidence>
<evidence type="ECO:0000256" key="1">
    <source>
        <dbReference type="SAM" id="MobiDB-lite"/>
    </source>
</evidence>
<comment type="caution">
    <text evidence="2">The sequence shown here is derived from an EMBL/GenBank/DDBJ whole genome shotgun (WGS) entry which is preliminary data.</text>
</comment>
<keyword evidence="3" id="KW-1185">Reference proteome</keyword>
<organism evidence="2 3">
    <name type="scientific">Paraglomus brasilianum</name>
    <dbReference type="NCBI Taxonomy" id="144538"/>
    <lineage>
        <taxon>Eukaryota</taxon>
        <taxon>Fungi</taxon>
        <taxon>Fungi incertae sedis</taxon>
        <taxon>Mucoromycota</taxon>
        <taxon>Glomeromycotina</taxon>
        <taxon>Glomeromycetes</taxon>
        <taxon>Paraglomerales</taxon>
        <taxon>Paraglomeraceae</taxon>
        <taxon>Paraglomus</taxon>
    </lineage>
</organism>
<dbReference type="Proteomes" id="UP000789739">
    <property type="component" value="Unassembled WGS sequence"/>
</dbReference>
<dbReference type="EMBL" id="CAJVPI010001200">
    <property type="protein sequence ID" value="CAG8600198.1"/>
    <property type="molecule type" value="Genomic_DNA"/>
</dbReference>
<accession>A0A9N9GDR8</accession>
<protein>
    <submittedName>
        <fullName evidence="2">10851_t:CDS:1</fullName>
    </submittedName>
</protein>
<gene>
    <name evidence="2" type="ORF">PBRASI_LOCUS7597</name>
</gene>